<comment type="caution">
    <text evidence="1">The sequence shown here is derived from an EMBL/GenBank/DDBJ whole genome shotgun (WGS) entry which is preliminary data.</text>
</comment>
<organism evidence="1 2">
    <name type="scientific">Candidatus Protochlamydia amoebophila</name>
    <dbReference type="NCBI Taxonomy" id="362787"/>
    <lineage>
        <taxon>Bacteria</taxon>
        <taxon>Pseudomonadati</taxon>
        <taxon>Chlamydiota</taxon>
        <taxon>Chlamydiia</taxon>
        <taxon>Parachlamydiales</taxon>
        <taxon>Parachlamydiaceae</taxon>
        <taxon>Candidatus Protochlamydia</taxon>
    </lineage>
</organism>
<dbReference type="RefSeq" id="WP_155117067.1">
    <property type="nucleotide sequence ID" value="NZ_JSAN01000011.1"/>
</dbReference>
<dbReference type="Proteomes" id="UP000031465">
    <property type="component" value="Unassembled WGS sequence"/>
</dbReference>
<protein>
    <submittedName>
        <fullName evidence="1">Uncharacterized protein</fullName>
    </submittedName>
</protein>
<dbReference type="EMBL" id="JSAN01000011">
    <property type="protein sequence ID" value="KIC74363.1"/>
    <property type="molecule type" value="Genomic_DNA"/>
</dbReference>
<dbReference type="AlphaFoldDB" id="A0A0C1HIG8"/>
<evidence type="ECO:0000313" key="2">
    <source>
        <dbReference type="Proteomes" id="UP000031465"/>
    </source>
</evidence>
<accession>A0A0C1HIG8</accession>
<proteinExistence type="predicted"/>
<dbReference type="PATRIC" id="fig|362787.3.peg.90"/>
<evidence type="ECO:0000313" key="1">
    <source>
        <dbReference type="EMBL" id="KIC74363.1"/>
    </source>
</evidence>
<name>A0A0C1HIG8_9BACT</name>
<reference evidence="1 2" key="1">
    <citation type="journal article" date="2014" name="Mol. Biol. Evol.">
        <title>Massive expansion of Ubiquitination-related gene families within the Chlamydiae.</title>
        <authorList>
            <person name="Domman D."/>
            <person name="Collingro A."/>
            <person name="Lagkouvardos I."/>
            <person name="Gehre L."/>
            <person name="Weinmaier T."/>
            <person name="Rattei T."/>
            <person name="Subtil A."/>
            <person name="Horn M."/>
        </authorList>
    </citation>
    <scope>NUCLEOTIDE SEQUENCE [LARGE SCALE GENOMIC DNA]</scope>
    <source>
        <strain evidence="1 2">EI2</strain>
    </source>
</reference>
<gene>
    <name evidence="1" type="ORF">DB44_AL00570</name>
</gene>
<sequence length="58" mass="6352">MSNYNSSLALEDVHEYARVDSELNLLVPARHLSIGTNSADTQPLYQVVKVSGTITVSF</sequence>